<evidence type="ECO:0000313" key="3">
    <source>
        <dbReference type="Proteomes" id="UP000318833"/>
    </source>
</evidence>
<keyword evidence="1" id="KW-1133">Transmembrane helix</keyword>
<accession>A0A554VRW0</accession>
<keyword evidence="1" id="KW-0472">Membrane</keyword>
<keyword evidence="1" id="KW-0812">Transmembrane</keyword>
<name>A0A554VRW0_9FLAO</name>
<gene>
    <name evidence="2" type="ORF">FOF46_00035</name>
</gene>
<keyword evidence="3" id="KW-1185">Reference proteome</keyword>
<organism evidence="2 3">
    <name type="scientific">Aquimarina algiphila</name>
    <dbReference type="NCBI Taxonomy" id="2047982"/>
    <lineage>
        <taxon>Bacteria</taxon>
        <taxon>Pseudomonadati</taxon>
        <taxon>Bacteroidota</taxon>
        <taxon>Flavobacteriia</taxon>
        <taxon>Flavobacteriales</taxon>
        <taxon>Flavobacteriaceae</taxon>
        <taxon>Aquimarina</taxon>
    </lineage>
</organism>
<dbReference type="OrthoDB" id="639802at2"/>
<feature type="transmembrane region" description="Helical" evidence="1">
    <location>
        <begin position="103"/>
        <end position="128"/>
    </location>
</feature>
<protein>
    <submittedName>
        <fullName evidence="2">Uncharacterized protein</fullName>
    </submittedName>
</protein>
<reference evidence="2 3" key="1">
    <citation type="submission" date="2019-07" db="EMBL/GenBank/DDBJ databases">
        <title>The draft genome sequence of Aquimarina algiphila M91.</title>
        <authorList>
            <person name="Meng X."/>
        </authorList>
    </citation>
    <scope>NUCLEOTIDE SEQUENCE [LARGE SCALE GENOMIC DNA]</scope>
    <source>
        <strain evidence="2 3">M91</strain>
    </source>
</reference>
<comment type="caution">
    <text evidence="2">The sequence shown here is derived from an EMBL/GenBank/DDBJ whole genome shotgun (WGS) entry which is preliminary data.</text>
</comment>
<evidence type="ECO:0000313" key="2">
    <source>
        <dbReference type="EMBL" id="TSE11407.1"/>
    </source>
</evidence>
<dbReference type="AlphaFoldDB" id="A0A554VRW0"/>
<dbReference type="RefSeq" id="WP_143915039.1">
    <property type="nucleotide sequence ID" value="NZ_CANMIK010000004.1"/>
</dbReference>
<sequence>MNTYPEYKLVQKCLLEIEENLEWGSSDVWHNDVFIELSETIQQHTQVLLSPTTLKRIWGKVSYKSAPSISTLNTLSQFAGYLNWRDFKHKNESQKSSWLEKKVLQNMGIIATSAAVLTIVFISFYSMIGSNQNTSKTIDFTKVEFSSRPITDGLPNSVVFDFNLNHITSDSIYIQQFWDVTKTIKINPKQDQATGIYYYPGYFGAKLLVDGKIIKEHDLFITSPGWIGTIDYKPVPKYIQSDNLFHSNLSFPKSIIKEITTSTEPIVSSFHLVKDFKGSSGDNLSIKTSVRNVYNEKWAICQSLKIVILGTNGALVIPFSIPGCVSDINLMLNDLYLKGKENDLSAFGVDLSEFRTIHIDIKEKHVTVLIDNKKIYSGQYNKSMGNIVGLRYRFLGAGEVAHLNVTEKLNEEVILDENFK</sequence>
<evidence type="ECO:0000256" key="1">
    <source>
        <dbReference type="SAM" id="Phobius"/>
    </source>
</evidence>
<proteinExistence type="predicted"/>
<dbReference type="Proteomes" id="UP000318833">
    <property type="component" value="Unassembled WGS sequence"/>
</dbReference>
<dbReference type="EMBL" id="VLNR01000001">
    <property type="protein sequence ID" value="TSE11407.1"/>
    <property type="molecule type" value="Genomic_DNA"/>
</dbReference>